<evidence type="ECO:0000313" key="4">
    <source>
        <dbReference type="Proteomes" id="UP000272729"/>
    </source>
</evidence>
<dbReference type="Gene3D" id="3.40.33.10">
    <property type="entry name" value="CAP"/>
    <property type="match status" value="1"/>
</dbReference>
<dbReference type="AlphaFoldDB" id="A0A495XNG0"/>
<feature type="domain" description="SCP" evidence="2">
    <location>
        <begin position="279"/>
        <end position="365"/>
    </location>
</feature>
<dbReference type="RefSeq" id="WP_147459487.1">
    <property type="nucleotide sequence ID" value="NZ_JBIUBA010000003.1"/>
</dbReference>
<dbReference type="InterPro" id="IPR035940">
    <property type="entry name" value="CAP_sf"/>
</dbReference>
<reference evidence="3 4" key="1">
    <citation type="submission" date="2018-10" db="EMBL/GenBank/DDBJ databases">
        <title>Sequencing the genomes of 1000 actinobacteria strains.</title>
        <authorList>
            <person name="Klenk H.-P."/>
        </authorList>
    </citation>
    <scope>NUCLEOTIDE SEQUENCE [LARGE SCALE GENOMIC DNA]</scope>
    <source>
        <strain evidence="3 4">DSM 43911</strain>
    </source>
</reference>
<dbReference type="SUPFAM" id="SSF55797">
    <property type="entry name" value="PR-1-like"/>
    <property type="match status" value="1"/>
</dbReference>
<dbReference type="EMBL" id="RBXR01000001">
    <property type="protein sequence ID" value="RKT74436.1"/>
    <property type="molecule type" value="Genomic_DNA"/>
</dbReference>
<dbReference type="Pfam" id="PF00188">
    <property type="entry name" value="CAP"/>
    <property type="match status" value="1"/>
</dbReference>
<dbReference type="InterPro" id="IPR014044">
    <property type="entry name" value="CAP_dom"/>
</dbReference>
<protein>
    <submittedName>
        <fullName evidence="3">Uncharacterized protein YkwD</fullName>
    </submittedName>
</protein>
<evidence type="ECO:0000259" key="2">
    <source>
        <dbReference type="Pfam" id="PF00188"/>
    </source>
</evidence>
<comment type="caution">
    <text evidence="3">The sequence shown here is derived from an EMBL/GenBank/DDBJ whole genome shotgun (WGS) entry which is preliminary data.</text>
</comment>
<name>A0A495XNG0_9PSEU</name>
<accession>A0A495XNG0</accession>
<evidence type="ECO:0000256" key="1">
    <source>
        <dbReference type="SAM" id="MobiDB-lite"/>
    </source>
</evidence>
<dbReference type="OrthoDB" id="8611574at2"/>
<feature type="compositionally biased region" description="Low complexity" evidence="1">
    <location>
        <begin position="232"/>
        <end position="245"/>
    </location>
</feature>
<gene>
    <name evidence="3" type="ORF">DFJ66_7793</name>
</gene>
<feature type="compositionally biased region" description="Pro residues" evidence="1">
    <location>
        <begin position="246"/>
        <end position="266"/>
    </location>
</feature>
<organism evidence="3 4">
    <name type="scientific">Saccharothrix variisporea</name>
    <dbReference type="NCBI Taxonomy" id="543527"/>
    <lineage>
        <taxon>Bacteria</taxon>
        <taxon>Bacillati</taxon>
        <taxon>Actinomycetota</taxon>
        <taxon>Actinomycetes</taxon>
        <taxon>Pseudonocardiales</taxon>
        <taxon>Pseudonocardiaceae</taxon>
        <taxon>Saccharothrix</taxon>
    </lineage>
</organism>
<dbReference type="Proteomes" id="UP000272729">
    <property type="component" value="Unassembled WGS sequence"/>
</dbReference>
<proteinExistence type="predicted"/>
<sequence length="379" mass="40028">MGRGRAVDTVTRWGDRELLSLWLLEGSGYLTRADIAEALGLDPHTLTVRVSRLKGRLEGARMVVRALSLSPWCPQLAKTATEWPGEPSSLWRKRFLRHISVCRRCHAAGSDLLPTERLFVGLALLPLPADYTIRVLSSVHSAAGGSADGAALPTAKPVGHRIVQFVTTKPALTVAGVAAACAMTLTAVAVPRLLSEAAPAARPQATKLEVAQSQAVLTNTSATPAAVPPTTPTTFSPVPTTVVTTTPPPPLTTTTPTPPQPAPPTHQPLTAEATSGRLLTLLNERRRTLGLPEVNESSDLVEAARSCAEKSARQDELEHCGHEVLFASSGTGTTPEEIMAAWFTSPAHKQALTYASSRNAGAAIILANGRLVAALNIDY</sequence>
<evidence type="ECO:0000313" key="3">
    <source>
        <dbReference type="EMBL" id="RKT74436.1"/>
    </source>
</evidence>
<feature type="region of interest" description="Disordered" evidence="1">
    <location>
        <begin position="221"/>
        <end position="267"/>
    </location>
</feature>
<keyword evidence="4" id="KW-1185">Reference proteome</keyword>